<dbReference type="PANTHER" id="PTHR41733:SF1">
    <property type="entry name" value="CHROMOSOME UNDETERMINED SCAFFOLD_30, WHOLE GENOME SHOTGUN SEQUENCE"/>
    <property type="match status" value="1"/>
</dbReference>
<reference evidence="2" key="1">
    <citation type="submission" date="2021-01" db="EMBL/GenBank/DDBJ databases">
        <authorList>
            <person name="Corre E."/>
            <person name="Pelletier E."/>
            <person name="Niang G."/>
            <person name="Scheremetjew M."/>
            <person name="Finn R."/>
            <person name="Kale V."/>
            <person name="Holt S."/>
            <person name="Cochrane G."/>
            <person name="Meng A."/>
            <person name="Brown T."/>
            <person name="Cohen L."/>
        </authorList>
    </citation>
    <scope>NUCLEOTIDE SEQUENCE</scope>
    <source>
        <strain evidence="2">Ras09</strain>
    </source>
</reference>
<evidence type="ECO:0000313" key="2">
    <source>
        <dbReference type="EMBL" id="CAE0234087.1"/>
    </source>
</evidence>
<protein>
    <submittedName>
        <fullName evidence="2">Uncharacterized protein</fullName>
    </submittedName>
</protein>
<dbReference type="AlphaFoldDB" id="A0A7S3CPK8"/>
<organism evidence="2">
    <name type="scientific">Strombidium rassoulzadegani</name>
    <dbReference type="NCBI Taxonomy" id="1082188"/>
    <lineage>
        <taxon>Eukaryota</taxon>
        <taxon>Sar</taxon>
        <taxon>Alveolata</taxon>
        <taxon>Ciliophora</taxon>
        <taxon>Intramacronucleata</taxon>
        <taxon>Spirotrichea</taxon>
        <taxon>Oligotrichia</taxon>
        <taxon>Strombidiidae</taxon>
        <taxon>Strombidium</taxon>
    </lineage>
</organism>
<evidence type="ECO:0000256" key="1">
    <source>
        <dbReference type="SAM" id="MobiDB-lite"/>
    </source>
</evidence>
<proteinExistence type="predicted"/>
<sequence>MGLHVRLDRVFADNLLRQGPQVQRKNNFIINTGNNMTAPEREIKIGQNQEKYGLLKGEIEAINLDKFKQRMNDKNVVLTIKQIFHPKSNFSVIEKIHHLKNLSRAALKKARKIALLKHRLSSRSNQCLVIRRVGPAAPLNPEGPAAKDKAMRESKEGSEEQEAIYELVGVEPCGGHRN</sequence>
<name>A0A7S3CPK8_9SPIT</name>
<accession>A0A7S3CPK8</accession>
<feature type="region of interest" description="Disordered" evidence="1">
    <location>
        <begin position="138"/>
        <end position="161"/>
    </location>
</feature>
<dbReference type="EMBL" id="HBIA01011590">
    <property type="protein sequence ID" value="CAE0234087.1"/>
    <property type="molecule type" value="Transcribed_RNA"/>
</dbReference>
<feature type="compositionally biased region" description="Basic and acidic residues" evidence="1">
    <location>
        <begin position="145"/>
        <end position="158"/>
    </location>
</feature>
<dbReference type="PANTHER" id="PTHR41733">
    <property type="entry name" value="UBIQUITIN-ASSOCIATED/TRANSLATION ELONGATION FACTOR EF1B, N-TERMINAL, EUKARYOTE"/>
    <property type="match status" value="1"/>
</dbReference>
<gene>
    <name evidence="2" type="ORF">SRAS04492_LOCUS5889</name>
</gene>